<name>A0A9P7ALE0_9AGAM</name>
<dbReference type="GeneID" id="64604922"/>
<organism evidence="5 6">
    <name type="scientific">Suillus plorans</name>
    <dbReference type="NCBI Taxonomy" id="116603"/>
    <lineage>
        <taxon>Eukaryota</taxon>
        <taxon>Fungi</taxon>
        <taxon>Dikarya</taxon>
        <taxon>Basidiomycota</taxon>
        <taxon>Agaricomycotina</taxon>
        <taxon>Agaricomycetes</taxon>
        <taxon>Agaricomycetidae</taxon>
        <taxon>Boletales</taxon>
        <taxon>Suillineae</taxon>
        <taxon>Suillaceae</taxon>
        <taxon>Suillus</taxon>
    </lineage>
</organism>
<evidence type="ECO:0000256" key="1">
    <source>
        <dbReference type="ARBA" id="ARBA00023242"/>
    </source>
</evidence>
<dbReference type="SUPFAM" id="SSF88697">
    <property type="entry name" value="PUA domain-like"/>
    <property type="match status" value="1"/>
</dbReference>
<dbReference type="InterPro" id="IPR003105">
    <property type="entry name" value="SRA_YDG"/>
</dbReference>
<keyword evidence="1 2" id="KW-0539">Nucleus</keyword>
<dbReference type="GO" id="GO:0044027">
    <property type="term" value="P:negative regulation of gene expression via chromosomal CpG island methylation"/>
    <property type="evidence" value="ECO:0007669"/>
    <property type="project" value="TreeGrafter"/>
</dbReference>
<accession>A0A9P7ALE0</accession>
<reference evidence="5" key="1">
    <citation type="journal article" date="2020" name="New Phytol.">
        <title>Comparative genomics reveals dynamic genome evolution in host specialist ectomycorrhizal fungi.</title>
        <authorList>
            <person name="Lofgren L.A."/>
            <person name="Nguyen N.H."/>
            <person name="Vilgalys R."/>
            <person name="Ruytinx J."/>
            <person name="Liao H.L."/>
            <person name="Branco S."/>
            <person name="Kuo A."/>
            <person name="LaButti K."/>
            <person name="Lipzen A."/>
            <person name="Andreopoulos W."/>
            <person name="Pangilinan J."/>
            <person name="Riley R."/>
            <person name="Hundley H."/>
            <person name="Na H."/>
            <person name="Barry K."/>
            <person name="Grigoriev I.V."/>
            <person name="Stajich J.E."/>
            <person name="Kennedy P.G."/>
        </authorList>
    </citation>
    <scope>NUCLEOTIDE SEQUENCE</scope>
    <source>
        <strain evidence="5">S12</strain>
    </source>
</reference>
<protein>
    <submittedName>
        <fullName evidence="5">SRA-YDG</fullName>
    </submittedName>
</protein>
<dbReference type="EMBL" id="JABBWE010000041">
    <property type="protein sequence ID" value="KAG1791756.1"/>
    <property type="molecule type" value="Genomic_DNA"/>
</dbReference>
<dbReference type="InterPro" id="IPR036987">
    <property type="entry name" value="SRA-YDG_sf"/>
</dbReference>
<feature type="domain" description="YDG" evidence="4">
    <location>
        <begin position="10"/>
        <end position="152"/>
    </location>
</feature>
<dbReference type="PANTHER" id="PTHR14140">
    <property type="entry name" value="E3 UBIQUITIN-PROTEIN LIGASE UHRF-RELATED"/>
    <property type="match status" value="1"/>
</dbReference>
<keyword evidence="6" id="KW-1185">Reference proteome</keyword>
<comment type="caution">
    <text evidence="5">The sequence shown here is derived from an EMBL/GenBank/DDBJ whole genome shotgun (WGS) entry which is preliminary data.</text>
</comment>
<dbReference type="RefSeq" id="XP_041158521.1">
    <property type="nucleotide sequence ID" value="XM_041311158.1"/>
</dbReference>
<evidence type="ECO:0000313" key="6">
    <source>
        <dbReference type="Proteomes" id="UP000719766"/>
    </source>
</evidence>
<dbReference type="GO" id="GO:0005634">
    <property type="term" value="C:nucleus"/>
    <property type="evidence" value="ECO:0007669"/>
    <property type="project" value="UniProtKB-SubCell"/>
</dbReference>
<dbReference type="OrthoDB" id="2270193at2759"/>
<evidence type="ECO:0000313" key="5">
    <source>
        <dbReference type="EMBL" id="KAG1791756.1"/>
    </source>
</evidence>
<evidence type="ECO:0000256" key="2">
    <source>
        <dbReference type="PROSITE-ProRule" id="PRU00358"/>
    </source>
</evidence>
<dbReference type="InterPro" id="IPR045134">
    <property type="entry name" value="UHRF1/2-like"/>
</dbReference>
<comment type="subcellular location">
    <subcellularLocation>
        <location evidence="2">Nucleus</location>
    </subcellularLocation>
</comment>
<feature type="region of interest" description="Disordered" evidence="3">
    <location>
        <begin position="72"/>
        <end position="91"/>
    </location>
</feature>
<dbReference type="GO" id="GO:0016567">
    <property type="term" value="P:protein ubiquitination"/>
    <property type="evidence" value="ECO:0007669"/>
    <property type="project" value="TreeGrafter"/>
</dbReference>
<evidence type="ECO:0000259" key="4">
    <source>
        <dbReference type="PROSITE" id="PS51015"/>
    </source>
</evidence>
<proteinExistence type="predicted"/>
<gene>
    <name evidence="5" type="ORF">HD556DRAFT_639070</name>
</gene>
<dbReference type="PROSITE" id="PS51015">
    <property type="entry name" value="YDG"/>
    <property type="match status" value="1"/>
</dbReference>
<evidence type="ECO:0000256" key="3">
    <source>
        <dbReference type="SAM" id="MobiDB-lite"/>
    </source>
</evidence>
<sequence>MSSRDGRTFGHISGVEVGTNFNSKAALADAGVHKLQQSGIHGDKELGAFSICLSKGYEDNVDRGNIITYVGSGGQDEDGKQISDQDPDSGVNKAMFLSSETRRPVRVVRGANDDNVYSPRRGFRYDGLYVVDEAKMMDGKKGFKMCTFTLKRIDEEGQKAIPIRRTLTLGKLAKMRKNTRTG</sequence>
<dbReference type="InterPro" id="IPR015947">
    <property type="entry name" value="PUA-like_sf"/>
</dbReference>
<dbReference type="Gene3D" id="2.30.280.10">
    <property type="entry name" value="SRA-YDG"/>
    <property type="match status" value="1"/>
</dbReference>
<dbReference type="GO" id="GO:0061630">
    <property type="term" value="F:ubiquitin protein ligase activity"/>
    <property type="evidence" value="ECO:0007669"/>
    <property type="project" value="TreeGrafter"/>
</dbReference>
<dbReference type="PANTHER" id="PTHR14140:SF27">
    <property type="entry name" value="OS04G0289800 PROTEIN"/>
    <property type="match status" value="1"/>
</dbReference>
<dbReference type="AlphaFoldDB" id="A0A9P7ALE0"/>
<dbReference type="Pfam" id="PF02182">
    <property type="entry name" value="SAD_SRA"/>
    <property type="match status" value="1"/>
</dbReference>
<dbReference type="SMART" id="SM00466">
    <property type="entry name" value="SRA"/>
    <property type="match status" value="1"/>
</dbReference>
<dbReference type="Proteomes" id="UP000719766">
    <property type="component" value="Unassembled WGS sequence"/>
</dbReference>